<organism evidence="2 3">
    <name type="scientific">Homarus americanus</name>
    <name type="common">American lobster</name>
    <dbReference type="NCBI Taxonomy" id="6706"/>
    <lineage>
        <taxon>Eukaryota</taxon>
        <taxon>Metazoa</taxon>
        <taxon>Ecdysozoa</taxon>
        <taxon>Arthropoda</taxon>
        <taxon>Crustacea</taxon>
        <taxon>Multicrustacea</taxon>
        <taxon>Malacostraca</taxon>
        <taxon>Eumalacostraca</taxon>
        <taxon>Eucarida</taxon>
        <taxon>Decapoda</taxon>
        <taxon>Pleocyemata</taxon>
        <taxon>Astacidea</taxon>
        <taxon>Nephropoidea</taxon>
        <taxon>Nephropidae</taxon>
        <taxon>Homarus</taxon>
    </lineage>
</organism>
<protein>
    <submittedName>
        <fullName evidence="2">Uncharacterized protein</fullName>
    </submittedName>
</protein>
<dbReference type="Proteomes" id="UP000747542">
    <property type="component" value="Unassembled WGS sequence"/>
</dbReference>
<accession>A0A8J5K618</accession>
<dbReference type="AlphaFoldDB" id="A0A8J5K618"/>
<keyword evidence="3" id="KW-1185">Reference proteome</keyword>
<evidence type="ECO:0000256" key="1">
    <source>
        <dbReference type="SAM" id="MobiDB-lite"/>
    </source>
</evidence>
<gene>
    <name evidence="2" type="ORF">Hamer_G012407</name>
</gene>
<sequence>MHLRAAPRVSDGSDRTDTYDGDDEDDAGCQVRDTRPNSGENSRHEVDTQSSNEDLDPVADSSSSSSEEESQGGLAVRRNIHPGVSRQQQPLAVYGGERSTGVQRISGSPKIIFKSLLNWDPVNSDLLASASAHDWASQVIYEPLVDKDCRSLTMMSFTPGP</sequence>
<name>A0A8J5K618_HOMAM</name>
<comment type="caution">
    <text evidence="2">The sequence shown here is derived from an EMBL/GenBank/DDBJ whole genome shotgun (WGS) entry which is preliminary data.</text>
</comment>
<proteinExistence type="predicted"/>
<evidence type="ECO:0000313" key="3">
    <source>
        <dbReference type="Proteomes" id="UP000747542"/>
    </source>
</evidence>
<dbReference type="EMBL" id="JAHLQT010014894">
    <property type="protein sequence ID" value="KAG7170161.1"/>
    <property type="molecule type" value="Genomic_DNA"/>
</dbReference>
<evidence type="ECO:0000313" key="2">
    <source>
        <dbReference type="EMBL" id="KAG7170161.1"/>
    </source>
</evidence>
<feature type="region of interest" description="Disordered" evidence="1">
    <location>
        <begin position="1"/>
        <end position="101"/>
    </location>
</feature>
<reference evidence="2" key="1">
    <citation type="journal article" date="2021" name="Sci. Adv.">
        <title>The American lobster genome reveals insights on longevity, neural, and immune adaptations.</title>
        <authorList>
            <person name="Polinski J.M."/>
            <person name="Zimin A.V."/>
            <person name="Clark K.F."/>
            <person name="Kohn A.B."/>
            <person name="Sadowski N."/>
            <person name="Timp W."/>
            <person name="Ptitsyn A."/>
            <person name="Khanna P."/>
            <person name="Romanova D.Y."/>
            <person name="Williams P."/>
            <person name="Greenwood S.J."/>
            <person name="Moroz L.L."/>
            <person name="Walt D.R."/>
            <person name="Bodnar A.G."/>
        </authorList>
    </citation>
    <scope>NUCLEOTIDE SEQUENCE</scope>
    <source>
        <strain evidence="2">GMGI-L3</strain>
    </source>
</reference>